<dbReference type="InterPro" id="IPR025566">
    <property type="entry name" value="DUF4331"/>
</dbReference>
<dbReference type="Proteomes" id="UP000067626">
    <property type="component" value="Chromosome"/>
</dbReference>
<sequence>MKGSRTMKKPAWWTRAAIAAVTAIGALALPDAAHAASHREAPAIARDPSADNTDLHAWVQGSNLVILASYVPFQPPAGGPNYHSFSDDVLYEIHLVRGPTSLEDAITYQVRFATTMPDYVDPAAGMPTPAGGNEFFAQISGAVQTYTLVKIENGVTTTLISNAPVAPPNIGPRTNAQVYQAPPSGYPAYSVSSTFLRSLPGNEGRVWVGPRDDGFYADLGHLYDLGGLCPLMVQPNPPCTARNHLGGYNVQTIALEIPLARANGGPVTQGPSNAQTVGIWASASRRKVRVLRANGTHDELGPWVQVSRVGLPLINDIVIGLQDKDRYNASHPRNDMANFGAYILNPVLVRNAEYAGLYGAGQPLAAYAAQLPELKTNRTDIIDVINLALPILGSHTISSVADVLRVDLGMQSIYPNGRPLIPGNTIEQTDVTDISLTLVLTGTVGLNIGDGVGANDRSFLNTFPYLAPPWEGANESHYR</sequence>
<organism evidence="2 3">
    <name type="scientific">Chondromyces crocatus</name>
    <dbReference type="NCBI Taxonomy" id="52"/>
    <lineage>
        <taxon>Bacteria</taxon>
        <taxon>Pseudomonadati</taxon>
        <taxon>Myxococcota</taxon>
        <taxon>Polyangia</taxon>
        <taxon>Polyangiales</taxon>
        <taxon>Polyangiaceae</taxon>
        <taxon>Chondromyces</taxon>
    </lineage>
</organism>
<dbReference type="EMBL" id="CP012159">
    <property type="protein sequence ID" value="AKT43416.1"/>
    <property type="molecule type" value="Genomic_DNA"/>
</dbReference>
<dbReference type="KEGG" id="ccro:CMC5_076480"/>
<dbReference type="OrthoDB" id="525451at2"/>
<protein>
    <recommendedName>
        <fullName evidence="4">DUF4331 domain-containing protein</fullName>
    </recommendedName>
</protein>
<accession>A0A0K1ERE6</accession>
<feature type="chain" id="PRO_5005459873" description="DUF4331 domain-containing protein" evidence="1">
    <location>
        <begin position="36"/>
        <end position="479"/>
    </location>
</feature>
<dbReference type="AlphaFoldDB" id="A0A0K1ERE6"/>
<evidence type="ECO:0008006" key="4">
    <source>
        <dbReference type="Google" id="ProtNLM"/>
    </source>
</evidence>
<reference evidence="2 3" key="1">
    <citation type="submission" date="2015-07" db="EMBL/GenBank/DDBJ databases">
        <title>Genome analysis of myxobacterium Chondromyces crocatus Cm c5 reveals a high potential for natural compound synthesis and the genetic basis for the loss of fruiting body formation.</title>
        <authorList>
            <person name="Zaburannyi N."/>
            <person name="Bunk B."/>
            <person name="Maier J."/>
            <person name="Overmann J."/>
            <person name="Mueller R."/>
        </authorList>
    </citation>
    <scope>NUCLEOTIDE SEQUENCE [LARGE SCALE GENOMIC DNA]</scope>
    <source>
        <strain evidence="2 3">Cm c5</strain>
    </source>
</reference>
<proteinExistence type="predicted"/>
<evidence type="ECO:0000313" key="3">
    <source>
        <dbReference type="Proteomes" id="UP000067626"/>
    </source>
</evidence>
<name>A0A0K1ERE6_CHOCO</name>
<keyword evidence="1" id="KW-0732">Signal</keyword>
<evidence type="ECO:0000256" key="1">
    <source>
        <dbReference type="SAM" id="SignalP"/>
    </source>
</evidence>
<feature type="signal peptide" evidence="1">
    <location>
        <begin position="1"/>
        <end position="35"/>
    </location>
</feature>
<gene>
    <name evidence="2" type="ORF">CMC5_076480</name>
</gene>
<dbReference type="STRING" id="52.CMC5_076480"/>
<dbReference type="Pfam" id="PF14224">
    <property type="entry name" value="DUF4331"/>
    <property type="match status" value="1"/>
</dbReference>
<evidence type="ECO:0000313" key="2">
    <source>
        <dbReference type="EMBL" id="AKT43416.1"/>
    </source>
</evidence>
<keyword evidence="3" id="KW-1185">Reference proteome</keyword>